<dbReference type="PANTHER" id="PTHR37984">
    <property type="entry name" value="PROTEIN CBG26694"/>
    <property type="match status" value="1"/>
</dbReference>
<gene>
    <name evidence="3" type="ORF">X777_16382</name>
</gene>
<dbReference type="GO" id="GO:0003964">
    <property type="term" value="F:RNA-directed DNA polymerase activity"/>
    <property type="evidence" value="ECO:0007669"/>
    <property type="project" value="UniProtKB-EC"/>
</dbReference>
<dbReference type="EC" id="2.7.7.49" evidence="1"/>
<dbReference type="OMA" id="CAECNTY"/>
<dbReference type="FunFam" id="1.10.340.70:FF:000004">
    <property type="entry name" value="Retrovirus-related Pol polyprotein from transposon 297-like Protein"/>
    <property type="match status" value="1"/>
</dbReference>
<dbReference type="Pfam" id="PF17921">
    <property type="entry name" value="Integrase_H2C2"/>
    <property type="match status" value="1"/>
</dbReference>
<sequence>MRGHRVIVPTTLHKQMLQELHMGHFGMTKMKSLARSYFWWPELDHDIENLVRNCAECNTYKNNPKK</sequence>
<evidence type="ECO:0000259" key="2">
    <source>
        <dbReference type="Pfam" id="PF17921"/>
    </source>
</evidence>
<dbReference type="EMBL" id="KK107883">
    <property type="protein sequence ID" value="EZA47331.1"/>
    <property type="molecule type" value="Genomic_DNA"/>
</dbReference>
<dbReference type="Gene3D" id="1.10.340.70">
    <property type="match status" value="1"/>
</dbReference>
<proteinExistence type="predicted"/>
<dbReference type="InterPro" id="IPR041588">
    <property type="entry name" value="Integrase_H2C2"/>
</dbReference>
<name>A0A026VUX5_OOCBI</name>
<dbReference type="InterPro" id="IPR050951">
    <property type="entry name" value="Retrovirus_Pol_polyprotein"/>
</dbReference>
<dbReference type="AlphaFoldDB" id="A0A026VUX5"/>
<organism evidence="3 4">
    <name type="scientific">Ooceraea biroi</name>
    <name type="common">Clonal raider ant</name>
    <name type="synonym">Cerapachys biroi</name>
    <dbReference type="NCBI Taxonomy" id="2015173"/>
    <lineage>
        <taxon>Eukaryota</taxon>
        <taxon>Metazoa</taxon>
        <taxon>Ecdysozoa</taxon>
        <taxon>Arthropoda</taxon>
        <taxon>Hexapoda</taxon>
        <taxon>Insecta</taxon>
        <taxon>Pterygota</taxon>
        <taxon>Neoptera</taxon>
        <taxon>Endopterygota</taxon>
        <taxon>Hymenoptera</taxon>
        <taxon>Apocrita</taxon>
        <taxon>Aculeata</taxon>
        <taxon>Formicoidea</taxon>
        <taxon>Formicidae</taxon>
        <taxon>Dorylinae</taxon>
        <taxon>Ooceraea</taxon>
    </lineage>
</organism>
<dbReference type="PANTHER" id="PTHR37984:SF5">
    <property type="entry name" value="PROTEIN NYNRIN-LIKE"/>
    <property type="match status" value="1"/>
</dbReference>
<evidence type="ECO:0000313" key="3">
    <source>
        <dbReference type="EMBL" id="EZA47331.1"/>
    </source>
</evidence>
<feature type="domain" description="Integrase zinc-binding" evidence="2">
    <location>
        <begin position="8"/>
        <end position="62"/>
    </location>
</feature>
<reference evidence="3 4" key="1">
    <citation type="journal article" date="2014" name="Curr. Biol.">
        <title>The genome of the clonal raider ant Cerapachys biroi.</title>
        <authorList>
            <person name="Oxley P.R."/>
            <person name="Ji L."/>
            <person name="Fetter-Pruneda I."/>
            <person name="McKenzie S.K."/>
            <person name="Li C."/>
            <person name="Hu H."/>
            <person name="Zhang G."/>
            <person name="Kronauer D.J."/>
        </authorList>
    </citation>
    <scope>NUCLEOTIDE SEQUENCE [LARGE SCALE GENOMIC DNA]</scope>
</reference>
<keyword evidence="4" id="KW-1185">Reference proteome</keyword>
<evidence type="ECO:0000313" key="4">
    <source>
        <dbReference type="Proteomes" id="UP000053097"/>
    </source>
</evidence>
<dbReference type="Proteomes" id="UP000053097">
    <property type="component" value="Unassembled WGS sequence"/>
</dbReference>
<accession>A0A026VUX5</accession>
<evidence type="ECO:0000256" key="1">
    <source>
        <dbReference type="ARBA" id="ARBA00012493"/>
    </source>
</evidence>
<protein>
    <recommendedName>
        <fullName evidence="1">RNA-directed DNA polymerase</fullName>
        <ecNumber evidence="1">2.7.7.49</ecNumber>
    </recommendedName>
</protein>
<dbReference type="STRING" id="2015173.A0A026VUX5"/>